<dbReference type="AlphaFoldDB" id="A0A9D4D236"/>
<keyword evidence="3" id="KW-1185">Reference proteome</keyword>
<dbReference type="SUPFAM" id="SSF57924">
    <property type="entry name" value="Inhibitor of apoptosis (IAP) repeat"/>
    <property type="match status" value="1"/>
</dbReference>
<dbReference type="InterPro" id="IPR050784">
    <property type="entry name" value="IAP"/>
</dbReference>
<comment type="caution">
    <text evidence="2">The sequence shown here is derived from an EMBL/GenBank/DDBJ whole genome shotgun (WGS) entry which is preliminary data.</text>
</comment>
<feature type="compositionally biased region" description="Polar residues" evidence="1">
    <location>
        <begin position="214"/>
        <end position="226"/>
    </location>
</feature>
<evidence type="ECO:0000313" key="2">
    <source>
        <dbReference type="EMBL" id="KAH3736474.1"/>
    </source>
</evidence>
<reference evidence="2" key="1">
    <citation type="journal article" date="2019" name="bioRxiv">
        <title>The Genome of the Zebra Mussel, Dreissena polymorpha: A Resource for Invasive Species Research.</title>
        <authorList>
            <person name="McCartney M.A."/>
            <person name="Auch B."/>
            <person name="Kono T."/>
            <person name="Mallez S."/>
            <person name="Zhang Y."/>
            <person name="Obille A."/>
            <person name="Becker A."/>
            <person name="Abrahante J.E."/>
            <person name="Garbe J."/>
            <person name="Badalamenti J.P."/>
            <person name="Herman A."/>
            <person name="Mangelson H."/>
            <person name="Liachko I."/>
            <person name="Sullivan S."/>
            <person name="Sone E.D."/>
            <person name="Koren S."/>
            <person name="Silverstein K.A.T."/>
            <person name="Beckman K.B."/>
            <person name="Gohl D.M."/>
        </authorList>
    </citation>
    <scope>NUCLEOTIDE SEQUENCE</scope>
    <source>
        <strain evidence="2">Duluth1</strain>
        <tissue evidence="2">Whole animal</tissue>
    </source>
</reference>
<dbReference type="PANTHER" id="PTHR10044:SF139">
    <property type="entry name" value="DEATH-ASSOCIATED INHIBITOR OF APOPTOSIS 2"/>
    <property type="match status" value="1"/>
</dbReference>
<dbReference type="CDD" id="cd00022">
    <property type="entry name" value="BIR"/>
    <property type="match status" value="1"/>
</dbReference>
<evidence type="ECO:0000313" key="3">
    <source>
        <dbReference type="Proteomes" id="UP000828390"/>
    </source>
</evidence>
<proteinExistence type="predicted"/>
<dbReference type="PANTHER" id="PTHR10044">
    <property type="entry name" value="INHIBITOR OF APOPTOSIS"/>
    <property type="match status" value="1"/>
</dbReference>
<accession>A0A9D4D236</accession>
<evidence type="ECO:0000256" key="1">
    <source>
        <dbReference type="SAM" id="MobiDB-lite"/>
    </source>
</evidence>
<name>A0A9D4D236_DREPO</name>
<dbReference type="Proteomes" id="UP000828390">
    <property type="component" value="Unassembled WGS sequence"/>
</dbReference>
<sequence length="370" mass="43044">MESAINTKFGTRRRIHDDALNKLNGLRSSHHIGKTTPWQGVTVILNENFNDIPVFKIQLRKGFRNKNKTTGTDTSMILNGLYAFGVQCGLDSPPLLYSSKRNIYALLSPPSFFKNLHFTEDKHLTDTFLEYQNEYRQCLYCLYADFSSLEKRTGTSKIPILRFNEIAQTHVTSGFGESQRNEFFFPGYETFNQPPFDERLPIQVTDDRENEILSHQQPDRNGQMQSDTRDEQNNNNINFKRSQYPDFEDVQYRLESYRGWPLEQPHPEALCDAGFFYTGQSYDLVRCFCCGIGLKDFSDTDNPLLEHTKHSEKCPFLLDHFGSREVLERYKQRFVPQDPEEIRRMQRALFQATRSANLKLQSKARAVPNA</sequence>
<dbReference type="GO" id="GO:0005634">
    <property type="term" value="C:nucleus"/>
    <property type="evidence" value="ECO:0007669"/>
    <property type="project" value="TreeGrafter"/>
</dbReference>
<dbReference type="InterPro" id="IPR001370">
    <property type="entry name" value="BIR_rpt"/>
</dbReference>
<protein>
    <submittedName>
        <fullName evidence="2">Uncharacterized protein</fullName>
    </submittedName>
</protein>
<dbReference type="PROSITE" id="PS50143">
    <property type="entry name" value="BIR_REPEAT_2"/>
    <property type="match status" value="1"/>
</dbReference>
<organism evidence="2 3">
    <name type="scientific">Dreissena polymorpha</name>
    <name type="common">Zebra mussel</name>
    <name type="synonym">Mytilus polymorpha</name>
    <dbReference type="NCBI Taxonomy" id="45954"/>
    <lineage>
        <taxon>Eukaryota</taxon>
        <taxon>Metazoa</taxon>
        <taxon>Spiralia</taxon>
        <taxon>Lophotrochozoa</taxon>
        <taxon>Mollusca</taxon>
        <taxon>Bivalvia</taxon>
        <taxon>Autobranchia</taxon>
        <taxon>Heteroconchia</taxon>
        <taxon>Euheterodonta</taxon>
        <taxon>Imparidentia</taxon>
        <taxon>Neoheterodontei</taxon>
        <taxon>Myida</taxon>
        <taxon>Dreissenoidea</taxon>
        <taxon>Dreissenidae</taxon>
        <taxon>Dreissena</taxon>
    </lineage>
</organism>
<dbReference type="SMART" id="SM00238">
    <property type="entry name" value="BIR"/>
    <property type="match status" value="1"/>
</dbReference>
<dbReference type="Gene3D" id="1.10.1170.10">
    <property type="entry name" value="Inhibitor Of Apoptosis Protein (2mihbC-IAP-1), Chain A"/>
    <property type="match status" value="1"/>
</dbReference>
<dbReference type="GO" id="GO:0005737">
    <property type="term" value="C:cytoplasm"/>
    <property type="evidence" value="ECO:0007669"/>
    <property type="project" value="TreeGrafter"/>
</dbReference>
<reference evidence="2" key="2">
    <citation type="submission" date="2020-11" db="EMBL/GenBank/DDBJ databases">
        <authorList>
            <person name="McCartney M.A."/>
            <person name="Auch B."/>
            <person name="Kono T."/>
            <person name="Mallez S."/>
            <person name="Becker A."/>
            <person name="Gohl D.M."/>
            <person name="Silverstein K.A.T."/>
            <person name="Koren S."/>
            <person name="Bechman K.B."/>
            <person name="Herman A."/>
            <person name="Abrahante J.E."/>
            <person name="Garbe J."/>
        </authorList>
    </citation>
    <scope>NUCLEOTIDE SEQUENCE</scope>
    <source>
        <strain evidence="2">Duluth1</strain>
        <tissue evidence="2">Whole animal</tissue>
    </source>
</reference>
<dbReference type="Pfam" id="PF00653">
    <property type="entry name" value="BIR"/>
    <property type="match status" value="1"/>
</dbReference>
<dbReference type="EMBL" id="JAIWYP010000011">
    <property type="protein sequence ID" value="KAH3736474.1"/>
    <property type="molecule type" value="Genomic_DNA"/>
</dbReference>
<gene>
    <name evidence="2" type="ORF">DPMN_043043</name>
</gene>
<feature type="region of interest" description="Disordered" evidence="1">
    <location>
        <begin position="214"/>
        <end position="240"/>
    </location>
</feature>